<evidence type="ECO:0000313" key="1">
    <source>
        <dbReference type="EMBL" id="KZV95413.1"/>
    </source>
</evidence>
<dbReference type="Proteomes" id="UP000077266">
    <property type="component" value="Unassembled WGS sequence"/>
</dbReference>
<organism evidence="1 2">
    <name type="scientific">Exidia glandulosa HHB12029</name>
    <dbReference type="NCBI Taxonomy" id="1314781"/>
    <lineage>
        <taxon>Eukaryota</taxon>
        <taxon>Fungi</taxon>
        <taxon>Dikarya</taxon>
        <taxon>Basidiomycota</taxon>
        <taxon>Agaricomycotina</taxon>
        <taxon>Agaricomycetes</taxon>
        <taxon>Auriculariales</taxon>
        <taxon>Exidiaceae</taxon>
        <taxon>Exidia</taxon>
    </lineage>
</organism>
<evidence type="ECO:0000313" key="2">
    <source>
        <dbReference type="Proteomes" id="UP000077266"/>
    </source>
</evidence>
<keyword evidence="2" id="KW-1185">Reference proteome</keyword>
<dbReference type="STRING" id="1314781.A0A165JW18"/>
<dbReference type="EMBL" id="KV425957">
    <property type="protein sequence ID" value="KZV95413.1"/>
    <property type="molecule type" value="Genomic_DNA"/>
</dbReference>
<proteinExistence type="predicted"/>
<dbReference type="InParanoid" id="A0A165JW18"/>
<dbReference type="OrthoDB" id="2798109at2759"/>
<sequence length="600" mass="68998">MPEIRECIAHFVLLLHMLGFFNWCALRPWPLLEIWVDATKNEMQHSQPHREKARIAAGLPYPLSETSQAHRGPRPTRLWPDGVTGGPFGLKRRMRLRDVVYSARALYLDFGHRWLSFQFLTHSSVHMYTLADWELLKNIPQEGRSYKFALVLVFSQAVIAFQTLDMMFQPTWHKSCPSPQPNVCPWTEETPYPENVSFLQTVADFLRKRWARGTRAWPNQLAIQYVRTLGDIFPGIGVYSVSEIFTMAGLPHDLTVAELFNCPSRLARFCEAYYSFTWRAWAEGWKSFIRRAMHGYLLAPTTQHRLLCASGYFITWAKERIRVSMRMEQLYEAAKENSWFGLPHEYDVFEPSFLEPAFKREVHLGPLIFGRKWWNDNYGDKFGMPADDPLTLAFLKCPKGIKDKELYLNLEEYYQPGPPLILSSERLGYSDIVETFTYKVKKQIVWSLTAPRHGVSHTIVAGEDRAMRVAKTIISSTEKVSVGPLEYCGMALAFRKRGKGKKYQIGLCKGDPSLTVGKIDYVAVHLRSLARAKEKLSTTATIDGKSRKKGAAALRQKLRKHQSVKERIAVHMAENCRLSRHIKITRVSNGWCSRSERAKG</sequence>
<reference evidence="1 2" key="1">
    <citation type="journal article" date="2016" name="Mol. Biol. Evol.">
        <title>Comparative Genomics of Early-Diverging Mushroom-Forming Fungi Provides Insights into the Origins of Lignocellulose Decay Capabilities.</title>
        <authorList>
            <person name="Nagy L.G."/>
            <person name="Riley R."/>
            <person name="Tritt A."/>
            <person name="Adam C."/>
            <person name="Daum C."/>
            <person name="Floudas D."/>
            <person name="Sun H."/>
            <person name="Yadav J.S."/>
            <person name="Pangilinan J."/>
            <person name="Larsson K.H."/>
            <person name="Matsuura K."/>
            <person name="Barry K."/>
            <person name="Labutti K."/>
            <person name="Kuo R."/>
            <person name="Ohm R.A."/>
            <person name="Bhattacharya S.S."/>
            <person name="Shirouzu T."/>
            <person name="Yoshinaga Y."/>
            <person name="Martin F.M."/>
            <person name="Grigoriev I.V."/>
            <person name="Hibbett D.S."/>
        </authorList>
    </citation>
    <scope>NUCLEOTIDE SEQUENCE [LARGE SCALE GENOMIC DNA]</scope>
    <source>
        <strain evidence="1 2">HHB12029</strain>
    </source>
</reference>
<name>A0A165JW18_EXIGL</name>
<dbReference type="AlphaFoldDB" id="A0A165JW18"/>
<protein>
    <submittedName>
        <fullName evidence="1">Uncharacterized protein</fullName>
    </submittedName>
</protein>
<gene>
    <name evidence="1" type="ORF">EXIGLDRAFT_766221</name>
</gene>
<accession>A0A165JW18</accession>